<protein>
    <recommendedName>
        <fullName evidence="1">DNA (cytosine-5-)-methyltransferase</fullName>
        <ecNumber evidence="1">2.1.1.37</ecNumber>
    </recommendedName>
</protein>
<dbReference type="Proteomes" id="UP000248688">
    <property type="component" value="Chromosome"/>
</dbReference>
<dbReference type="SUPFAM" id="SSF53335">
    <property type="entry name" value="S-adenosyl-L-methionine-dependent methyltransferases"/>
    <property type="match status" value="1"/>
</dbReference>
<dbReference type="OrthoDB" id="32195at2"/>
<dbReference type="PANTHER" id="PTHR10629">
    <property type="entry name" value="CYTOSINE-SPECIFIC METHYLTRANSFERASE"/>
    <property type="match status" value="1"/>
</dbReference>
<sequence length="527" mass="58930">MKNSYITITDQFCGAGGSSQGVRNYANRIGGGVEVKMALNHWDLAIETHSTNFPETGHDCTDISACDPRRYPTTDGLITSPECTTHSPAGGNRHKSVKLQLDLYEKGKIDPATERSRATMWDVCRFAEYHQYNFIIVENVVEAKLRWALFDVWLKAMHTLGYKHKCCYLNSMHFWPTPQSRDRMYIVFWKAGNKAPDLNWMPLARCPCCGKDIRAIQHWKNSEKKYGKYRSQYVYVCPADGTVVEPYYYAAFNAIDWSDLGTKIGERSRPLKPNTMKRIKYGLEKYGEDPLIINTRHTSGLECRVKSSIELPIGTQCTDLSHGIATPIVIKGEHTSLNGYVKPVGGHFQTQTVRQSMSLVTPWIIEMNKTGECKHASHSASTITSGGVNHAILGSPLVVENKGQSKSKPTSKPFGALTTMINHGIVSDDALKSFLSYYNGSSQASGVNEAMGTVPTHDRVSVISYQKPKIEDCYYRMLKAHEVQRAMAFDDNYVIVGNSRQKVKQCGNAVTPPAMEWPVGQCVESLK</sequence>
<dbReference type="AlphaFoldDB" id="A0A2Z4INA8"/>
<evidence type="ECO:0000256" key="5">
    <source>
        <dbReference type="ARBA" id="ARBA00022747"/>
    </source>
</evidence>
<dbReference type="GO" id="GO:0003677">
    <property type="term" value="F:DNA binding"/>
    <property type="evidence" value="ECO:0007669"/>
    <property type="project" value="TreeGrafter"/>
</dbReference>
<gene>
    <name evidence="7" type="ORF">DN752_17945</name>
</gene>
<comment type="catalytic activity">
    <reaction evidence="6">
        <text>a 2'-deoxycytidine in DNA + S-adenosyl-L-methionine = a 5-methyl-2'-deoxycytidine in DNA + S-adenosyl-L-homocysteine + H(+)</text>
        <dbReference type="Rhea" id="RHEA:13681"/>
        <dbReference type="Rhea" id="RHEA-COMP:11369"/>
        <dbReference type="Rhea" id="RHEA-COMP:11370"/>
        <dbReference type="ChEBI" id="CHEBI:15378"/>
        <dbReference type="ChEBI" id="CHEBI:57856"/>
        <dbReference type="ChEBI" id="CHEBI:59789"/>
        <dbReference type="ChEBI" id="CHEBI:85452"/>
        <dbReference type="ChEBI" id="CHEBI:85454"/>
        <dbReference type="EC" id="2.1.1.37"/>
    </reaction>
</comment>
<dbReference type="RefSeq" id="WP_112785236.1">
    <property type="nucleotide sequence ID" value="NZ_CP030041.1"/>
</dbReference>
<dbReference type="InterPro" id="IPR001525">
    <property type="entry name" value="C5_MeTfrase"/>
</dbReference>
<dbReference type="GO" id="GO:0003886">
    <property type="term" value="F:DNA (cytosine-5-)-methyltransferase activity"/>
    <property type="evidence" value="ECO:0007669"/>
    <property type="project" value="UniProtKB-EC"/>
</dbReference>
<dbReference type="Pfam" id="PF00145">
    <property type="entry name" value="DNA_methylase"/>
    <property type="match status" value="2"/>
</dbReference>
<dbReference type="KEGG" id="est:DN752_17945"/>
<dbReference type="InterPro" id="IPR029063">
    <property type="entry name" value="SAM-dependent_MTases_sf"/>
</dbReference>
<name>A0A2Z4INA8_9BACT</name>
<dbReference type="Gene3D" id="3.90.120.10">
    <property type="entry name" value="DNA Methylase, subunit A, domain 2"/>
    <property type="match status" value="1"/>
</dbReference>
<evidence type="ECO:0000313" key="7">
    <source>
        <dbReference type="EMBL" id="AWW31863.1"/>
    </source>
</evidence>
<keyword evidence="3 7" id="KW-0808">Transferase</keyword>
<keyword evidence="4" id="KW-0949">S-adenosyl-L-methionine</keyword>
<dbReference type="EMBL" id="CP030041">
    <property type="protein sequence ID" value="AWW31863.1"/>
    <property type="molecule type" value="Genomic_DNA"/>
</dbReference>
<dbReference type="GO" id="GO:0044027">
    <property type="term" value="P:negative regulation of gene expression via chromosomal CpG island methylation"/>
    <property type="evidence" value="ECO:0007669"/>
    <property type="project" value="TreeGrafter"/>
</dbReference>
<evidence type="ECO:0000256" key="3">
    <source>
        <dbReference type="ARBA" id="ARBA00022679"/>
    </source>
</evidence>
<dbReference type="InterPro" id="IPR050390">
    <property type="entry name" value="C5-Methyltransferase"/>
</dbReference>
<keyword evidence="2 7" id="KW-0489">Methyltransferase</keyword>
<accession>A0A2Z4INA8</accession>
<dbReference type="EC" id="2.1.1.37" evidence="1"/>
<proteinExistence type="predicted"/>
<dbReference type="Gene3D" id="3.40.50.150">
    <property type="entry name" value="Vaccinia Virus protein VP39"/>
    <property type="match status" value="1"/>
</dbReference>
<dbReference type="REBASE" id="254365">
    <property type="entry name" value="M.Est8714ORF17945P"/>
</dbReference>
<organism evidence="7 8">
    <name type="scientific">Echinicola strongylocentroti</name>
    <dbReference type="NCBI Taxonomy" id="1795355"/>
    <lineage>
        <taxon>Bacteria</taxon>
        <taxon>Pseudomonadati</taxon>
        <taxon>Bacteroidota</taxon>
        <taxon>Cytophagia</taxon>
        <taxon>Cytophagales</taxon>
        <taxon>Cyclobacteriaceae</taxon>
        <taxon>Echinicola</taxon>
    </lineage>
</organism>
<keyword evidence="5" id="KW-0680">Restriction system</keyword>
<evidence type="ECO:0000256" key="4">
    <source>
        <dbReference type="ARBA" id="ARBA00022691"/>
    </source>
</evidence>
<reference evidence="7 8" key="1">
    <citation type="submission" date="2018-06" db="EMBL/GenBank/DDBJ databases">
        <title>Echinicola strongylocentroti sp. nov., isolated from a sea urchin Strongylocentrotus intermedius.</title>
        <authorList>
            <person name="Bae S.S."/>
        </authorList>
    </citation>
    <scope>NUCLEOTIDE SEQUENCE [LARGE SCALE GENOMIC DNA]</scope>
    <source>
        <strain evidence="7 8">MEBiC08714</strain>
    </source>
</reference>
<dbReference type="GO" id="GO:0032259">
    <property type="term" value="P:methylation"/>
    <property type="evidence" value="ECO:0007669"/>
    <property type="project" value="UniProtKB-KW"/>
</dbReference>
<dbReference type="PANTHER" id="PTHR10629:SF52">
    <property type="entry name" value="DNA (CYTOSINE-5)-METHYLTRANSFERASE 1"/>
    <property type="match status" value="1"/>
</dbReference>
<evidence type="ECO:0000256" key="6">
    <source>
        <dbReference type="ARBA" id="ARBA00047422"/>
    </source>
</evidence>
<dbReference type="GO" id="GO:0009307">
    <property type="term" value="P:DNA restriction-modification system"/>
    <property type="evidence" value="ECO:0007669"/>
    <property type="project" value="UniProtKB-KW"/>
</dbReference>
<keyword evidence="8" id="KW-1185">Reference proteome</keyword>
<evidence type="ECO:0000256" key="1">
    <source>
        <dbReference type="ARBA" id="ARBA00011975"/>
    </source>
</evidence>
<evidence type="ECO:0000313" key="8">
    <source>
        <dbReference type="Proteomes" id="UP000248688"/>
    </source>
</evidence>
<evidence type="ECO:0000256" key="2">
    <source>
        <dbReference type="ARBA" id="ARBA00022603"/>
    </source>
</evidence>